<dbReference type="SUPFAM" id="SSF53067">
    <property type="entry name" value="Actin-like ATPase domain"/>
    <property type="match status" value="1"/>
</dbReference>
<name>A0AAP2DH40_9BACT</name>
<dbReference type="EMBL" id="JAHESF010000001">
    <property type="protein sequence ID" value="MBT1695494.1"/>
    <property type="molecule type" value="Genomic_DNA"/>
</dbReference>
<dbReference type="InterPro" id="IPR051338">
    <property type="entry name" value="NodU/CmcH_Carbamoyltrnsfr"/>
</dbReference>
<proteinExistence type="inferred from homology"/>
<dbReference type="PANTHER" id="PTHR34847">
    <property type="entry name" value="NODULATION PROTEIN U"/>
    <property type="match status" value="1"/>
</dbReference>
<keyword evidence="5" id="KW-1185">Reference proteome</keyword>
<evidence type="ECO:0000313" key="5">
    <source>
        <dbReference type="Proteomes" id="UP001319200"/>
    </source>
</evidence>
<dbReference type="PANTHER" id="PTHR34847:SF1">
    <property type="entry name" value="NODULATION PROTEIN U"/>
    <property type="match status" value="1"/>
</dbReference>
<accession>A0AAP2DH40</accession>
<dbReference type="AlphaFoldDB" id="A0AAP2DH40"/>
<evidence type="ECO:0000313" key="4">
    <source>
        <dbReference type="EMBL" id="MBT1695494.1"/>
    </source>
</evidence>
<dbReference type="Proteomes" id="UP001319200">
    <property type="component" value="Unassembled WGS sequence"/>
</dbReference>
<feature type="domain" description="Carbamoyltransferase" evidence="2">
    <location>
        <begin position="100"/>
        <end position="354"/>
    </location>
</feature>
<dbReference type="Pfam" id="PF02543">
    <property type="entry name" value="Carbam_trans_N"/>
    <property type="match status" value="1"/>
</dbReference>
<dbReference type="Gene3D" id="3.90.870.20">
    <property type="entry name" value="Carbamoyltransferase, C-terminal domain"/>
    <property type="match status" value="1"/>
</dbReference>
<protein>
    <recommendedName>
        <fullName evidence="6">Carbamoyltransferase</fullName>
    </recommendedName>
</protein>
<organism evidence="4 5">
    <name type="scientific">Chryseosolibacter histidini</name>
    <dbReference type="NCBI Taxonomy" id="2782349"/>
    <lineage>
        <taxon>Bacteria</taxon>
        <taxon>Pseudomonadati</taxon>
        <taxon>Bacteroidota</taxon>
        <taxon>Cytophagia</taxon>
        <taxon>Cytophagales</taxon>
        <taxon>Chryseotaleaceae</taxon>
        <taxon>Chryseosolibacter</taxon>
    </lineage>
</organism>
<reference evidence="4 5" key="1">
    <citation type="submission" date="2021-05" db="EMBL/GenBank/DDBJ databases">
        <title>A Polyphasic approach of four new species of the genus Ohtaekwangia: Ohtaekwangia histidinii sp. nov., Ohtaekwangia cretensis sp. nov., Ohtaekwangia indiensis sp. nov., Ohtaekwangia reichenbachii sp. nov. from diverse environment.</title>
        <authorList>
            <person name="Octaviana S."/>
        </authorList>
    </citation>
    <scope>NUCLEOTIDE SEQUENCE [LARGE SCALE GENOMIC DNA]</scope>
    <source>
        <strain evidence="4 5">PWU4</strain>
    </source>
</reference>
<dbReference type="InterPro" id="IPR003696">
    <property type="entry name" value="Carbtransf_dom"/>
</dbReference>
<dbReference type="GO" id="GO:0003824">
    <property type="term" value="F:catalytic activity"/>
    <property type="evidence" value="ECO:0007669"/>
    <property type="project" value="InterPro"/>
</dbReference>
<dbReference type="InterPro" id="IPR031730">
    <property type="entry name" value="Carbam_trans_C"/>
</dbReference>
<dbReference type="Pfam" id="PF16861">
    <property type="entry name" value="Carbam_trans_C"/>
    <property type="match status" value="1"/>
</dbReference>
<evidence type="ECO:0000259" key="3">
    <source>
        <dbReference type="Pfam" id="PF16861"/>
    </source>
</evidence>
<evidence type="ECO:0000259" key="2">
    <source>
        <dbReference type="Pfam" id="PF02543"/>
    </source>
</evidence>
<comment type="caution">
    <text evidence="4">The sequence shown here is derived from an EMBL/GenBank/DDBJ whole genome shotgun (WGS) entry which is preliminary data.</text>
</comment>
<evidence type="ECO:0000256" key="1">
    <source>
        <dbReference type="ARBA" id="ARBA00006129"/>
    </source>
</evidence>
<dbReference type="InterPro" id="IPR038152">
    <property type="entry name" value="Carbam_trans_C_sf"/>
</dbReference>
<dbReference type="InterPro" id="IPR043129">
    <property type="entry name" value="ATPase_NBD"/>
</dbReference>
<dbReference type="RefSeq" id="WP_254159778.1">
    <property type="nucleotide sequence ID" value="NZ_JAHESF010000001.1"/>
</dbReference>
<evidence type="ECO:0008006" key="6">
    <source>
        <dbReference type="Google" id="ProtNLM"/>
    </source>
</evidence>
<comment type="similarity">
    <text evidence="1">Belongs to the NodU/CmcH family.</text>
</comment>
<feature type="domain" description="Carbamoyltransferase C-terminal" evidence="3">
    <location>
        <begin position="416"/>
        <end position="582"/>
    </location>
</feature>
<dbReference type="Gene3D" id="3.30.420.40">
    <property type="match status" value="2"/>
</dbReference>
<gene>
    <name evidence="4" type="ORF">KK083_01310</name>
</gene>
<sequence length="588" mass="65837">MKEKIIFGINLSHNMSCAVVIGGKVVVAIEEERLNRVKYCWGVTIYGKIIPYRSINYCCNYLGIKAKDVDLFVVNSCEPHSGRQALIEQLIGIDEDKIIEVTEPGHHLAHAFSSFYCSPFSEAAIVTIDVNGSHTKDGIENYSIHHGSAKGIVLKQNDLIKRGEIGIGELYVLYAALLQLSPEKGSVNGADNALASGGKLMGYASYDKRSFEERTEILDHLWKGRTGSKMTIKLASLVELFACRGLVEKTSDVNPERLHAWEAKKLLPWKYRKSSLHEEDNMKLAGEAQAVLESSILKVVDFAYEATKSENLCVAGGTMLNVVACTKILKKTAFKNLFVQPASTDAGIAIGAAMFGFYNHLKETKRYYLENDYSTLLGKTYSQEEIDDVFKMNWNGSFRHYKVEEEDQQIAILCKFLCDEKVVTLFKGRSEFGPRALGSRSFLASPLSPGMVDRMNVIKSREWYRPVAPLILEEDFNEWFDAPFERSPFMTMAAGCKEKTKKMAPSICHVDGTARPQTISKKNNPFLHKLLVEFKKKTGVPILINTSFNLRDPIVESPMEAVNTIVQNKGIDLLILENYIIEPNGNSH</sequence>